<name>K8XLR2_RHOOP</name>
<proteinExistence type="predicted"/>
<dbReference type="Gene3D" id="3.90.1300.10">
    <property type="entry name" value="Amidase signature (AS) domain"/>
    <property type="match status" value="1"/>
</dbReference>
<accession>K8XLR2</accession>
<evidence type="ECO:0000313" key="2">
    <source>
        <dbReference type="Proteomes" id="UP000005951"/>
    </source>
</evidence>
<gene>
    <name evidence="1" type="ORF">WSS_A34747</name>
</gene>
<feature type="non-terminal residue" evidence="1">
    <location>
        <position position="53"/>
    </location>
</feature>
<dbReference type="EMBL" id="AJYC02000122">
    <property type="protein sequence ID" value="EKT77980.1"/>
    <property type="molecule type" value="Genomic_DNA"/>
</dbReference>
<comment type="caution">
    <text evidence="1">The sequence shown here is derived from an EMBL/GenBank/DDBJ whole genome shotgun (WGS) entry which is preliminary data.</text>
</comment>
<reference evidence="1 2" key="1">
    <citation type="journal article" date="2013" name="Genome Announc.">
        <title>Draft Genome Sequence of Rhodococcus opacus Strain M213 Shows a Diverse Catabolic Potential.</title>
        <authorList>
            <person name="Pathak A."/>
            <person name="Green S.J."/>
            <person name="Ogram A."/>
            <person name="Chauhan A."/>
        </authorList>
    </citation>
    <scope>NUCLEOTIDE SEQUENCE [LARGE SCALE GENOMIC DNA]</scope>
    <source>
        <strain evidence="1 2">M213</strain>
    </source>
</reference>
<evidence type="ECO:0000313" key="1">
    <source>
        <dbReference type="EMBL" id="EKT77980.1"/>
    </source>
</evidence>
<dbReference type="Proteomes" id="UP000005951">
    <property type="component" value="Unassembled WGS sequence"/>
</dbReference>
<organism evidence="1 2">
    <name type="scientific">Rhodococcus opacus M213</name>
    <dbReference type="NCBI Taxonomy" id="1129896"/>
    <lineage>
        <taxon>Bacteria</taxon>
        <taxon>Bacillati</taxon>
        <taxon>Actinomycetota</taxon>
        <taxon>Actinomycetes</taxon>
        <taxon>Mycobacteriales</taxon>
        <taxon>Nocardiaceae</taxon>
        <taxon>Rhodococcus</taxon>
    </lineage>
</organism>
<protein>
    <submittedName>
        <fullName evidence="1">Uncharacterized protein</fullName>
    </submittedName>
</protein>
<dbReference type="InterPro" id="IPR036928">
    <property type="entry name" value="AS_sf"/>
</dbReference>
<dbReference type="AlphaFoldDB" id="K8XLR2"/>
<dbReference type="SUPFAM" id="SSF75304">
    <property type="entry name" value="Amidase signature (AS) enzymes"/>
    <property type="match status" value="1"/>
</dbReference>
<sequence>MPTPEFAKFTSPYDLAGIPTITLPAAFDDRGAPIAVQLCATVFLEAVACQGDG</sequence>